<dbReference type="PANTHER" id="PTHR13693">
    <property type="entry name" value="CLASS II AMINOTRANSFERASE/8-AMINO-7-OXONONANOATE SYNTHASE"/>
    <property type="match status" value="1"/>
</dbReference>
<dbReference type="PANTHER" id="PTHR13693:SF100">
    <property type="entry name" value="8-AMINO-7-OXONONANOATE SYNTHASE"/>
    <property type="match status" value="1"/>
</dbReference>
<comment type="catalytic activity">
    <reaction evidence="9 11">
        <text>6-carboxyhexanoyl-[ACP] + L-alanine + H(+) = (8S)-8-amino-7-oxononanoate + holo-[ACP] + CO2</text>
        <dbReference type="Rhea" id="RHEA:42288"/>
        <dbReference type="Rhea" id="RHEA-COMP:9685"/>
        <dbReference type="Rhea" id="RHEA-COMP:9955"/>
        <dbReference type="ChEBI" id="CHEBI:15378"/>
        <dbReference type="ChEBI" id="CHEBI:16526"/>
        <dbReference type="ChEBI" id="CHEBI:57972"/>
        <dbReference type="ChEBI" id="CHEBI:64479"/>
        <dbReference type="ChEBI" id="CHEBI:78846"/>
        <dbReference type="ChEBI" id="CHEBI:149468"/>
        <dbReference type="EC" id="2.3.1.47"/>
    </reaction>
</comment>
<accession>A0A455SNC0</accession>
<dbReference type="InterPro" id="IPR001917">
    <property type="entry name" value="Aminotrans_II_pyridoxalP_BS"/>
</dbReference>
<keyword evidence="8 10" id="KW-0663">Pyridoxal phosphate</keyword>
<comment type="pathway">
    <text evidence="3 11">Cofactor biosynthesis; biotin biosynthesis.</text>
</comment>
<dbReference type="PROSITE" id="PS00599">
    <property type="entry name" value="AA_TRANSFER_CLASS_2"/>
    <property type="match status" value="1"/>
</dbReference>
<name>A0A455SNC0_9CHLR</name>
<evidence type="ECO:0000256" key="7">
    <source>
        <dbReference type="ARBA" id="ARBA00022756"/>
    </source>
</evidence>
<comment type="subunit">
    <text evidence="5 11">Homodimer.</text>
</comment>
<dbReference type="AlphaFoldDB" id="A0A455SNC0"/>
<evidence type="ECO:0000256" key="8">
    <source>
        <dbReference type="ARBA" id="ARBA00022898"/>
    </source>
</evidence>
<dbReference type="InterPro" id="IPR015421">
    <property type="entry name" value="PyrdxlP-dep_Trfase_major"/>
</dbReference>
<evidence type="ECO:0000256" key="3">
    <source>
        <dbReference type="ARBA" id="ARBA00004746"/>
    </source>
</evidence>
<dbReference type="GO" id="GO:0030170">
    <property type="term" value="F:pyridoxal phosphate binding"/>
    <property type="evidence" value="ECO:0007669"/>
    <property type="project" value="InterPro"/>
</dbReference>
<evidence type="ECO:0000256" key="11">
    <source>
        <dbReference type="RuleBase" id="RU003693"/>
    </source>
</evidence>
<gene>
    <name evidence="13" type="primary">bioF</name>
    <name evidence="13" type="ORF">KTC_46380</name>
</gene>
<keyword evidence="6 11" id="KW-0808">Transferase</keyword>
<evidence type="ECO:0000256" key="5">
    <source>
        <dbReference type="ARBA" id="ARBA00011738"/>
    </source>
</evidence>
<evidence type="ECO:0000256" key="1">
    <source>
        <dbReference type="ARBA" id="ARBA00001933"/>
    </source>
</evidence>
<comment type="function">
    <text evidence="2 11">Catalyzes the decarboxylative condensation of pimeloyl-[acyl-carrier protein] and L-alanine to produce 8-amino-7-oxononanoate (AON), [acyl-carrier protein], and carbon dioxide.</text>
</comment>
<dbReference type="Gene3D" id="3.90.1150.10">
    <property type="entry name" value="Aspartate Aminotransferase, domain 1"/>
    <property type="match status" value="1"/>
</dbReference>
<proteinExistence type="inferred from homology"/>
<dbReference type="InterPro" id="IPR015424">
    <property type="entry name" value="PyrdxlP-dep_Trfase"/>
</dbReference>
<evidence type="ECO:0000256" key="4">
    <source>
        <dbReference type="ARBA" id="ARBA00010008"/>
    </source>
</evidence>
<dbReference type="UniPathway" id="UPA00078"/>
<dbReference type="InterPro" id="IPR050087">
    <property type="entry name" value="AON_synthase_class-II"/>
</dbReference>
<reference evidence="13" key="1">
    <citation type="submission" date="2018-12" db="EMBL/GenBank/DDBJ databases">
        <title>Novel natural products biosynthetic potential of the class Ktedonobacteria.</title>
        <authorList>
            <person name="Zheng Y."/>
            <person name="Saitou A."/>
            <person name="Wang C.M."/>
            <person name="Toyoda A."/>
            <person name="Minakuchi Y."/>
            <person name="Sekiguchi Y."/>
            <person name="Ueda K."/>
            <person name="Takano H."/>
            <person name="Sakai Y."/>
            <person name="Yokota A."/>
            <person name="Yabe S."/>
        </authorList>
    </citation>
    <scope>NUCLEOTIDE SEQUENCE</scope>
    <source>
        <strain evidence="13">COM3</strain>
    </source>
</reference>
<dbReference type="EC" id="2.3.1.47" evidence="11"/>
<dbReference type="EMBL" id="AP019376">
    <property type="protein sequence ID" value="BBH89887.1"/>
    <property type="molecule type" value="Genomic_DNA"/>
</dbReference>
<keyword evidence="7" id="KW-0093">Biotin biosynthesis</keyword>
<comment type="cofactor">
    <cofactor evidence="1 10 11">
        <name>pyridoxal 5'-phosphate</name>
        <dbReference type="ChEBI" id="CHEBI:597326"/>
    </cofactor>
</comment>
<comment type="similarity">
    <text evidence="4 11">Belongs to the class-II pyridoxal-phosphate-dependent aminotransferase family. BioF subfamily.</text>
</comment>
<evidence type="ECO:0000256" key="6">
    <source>
        <dbReference type="ARBA" id="ARBA00022679"/>
    </source>
</evidence>
<feature type="domain" description="Aminotransferase class I/classII large" evidence="12">
    <location>
        <begin position="51"/>
        <end position="391"/>
    </location>
</feature>
<evidence type="ECO:0000256" key="2">
    <source>
        <dbReference type="ARBA" id="ARBA00002513"/>
    </source>
</evidence>
<evidence type="ECO:0000313" key="13">
    <source>
        <dbReference type="EMBL" id="BBH89887.1"/>
    </source>
</evidence>
<dbReference type="Gene3D" id="3.40.640.10">
    <property type="entry name" value="Type I PLP-dependent aspartate aminotransferase-like (Major domain)"/>
    <property type="match status" value="1"/>
</dbReference>
<dbReference type="InterPro" id="IPR004723">
    <property type="entry name" value="AONS_Archaea/Proteobacteria"/>
</dbReference>
<dbReference type="CDD" id="cd06454">
    <property type="entry name" value="KBL_like"/>
    <property type="match status" value="1"/>
</dbReference>
<feature type="modified residue" description="N6-(pyridoxal phosphate)lysine" evidence="10">
    <location>
        <position position="252"/>
    </location>
</feature>
<dbReference type="Pfam" id="PF00155">
    <property type="entry name" value="Aminotran_1_2"/>
    <property type="match status" value="1"/>
</dbReference>
<dbReference type="GO" id="GO:0008710">
    <property type="term" value="F:8-amino-7-oxononanoate synthase activity"/>
    <property type="evidence" value="ECO:0007669"/>
    <property type="project" value="UniProtKB-UniRule"/>
</dbReference>
<dbReference type="NCBIfam" id="TIGR00858">
    <property type="entry name" value="bioF"/>
    <property type="match status" value="1"/>
</dbReference>
<dbReference type="GO" id="GO:0009102">
    <property type="term" value="P:biotin biosynthetic process"/>
    <property type="evidence" value="ECO:0007669"/>
    <property type="project" value="UniProtKB-UniRule"/>
</dbReference>
<dbReference type="InterPro" id="IPR015422">
    <property type="entry name" value="PyrdxlP-dep_Trfase_small"/>
</dbReference>
<evidence type="ECO:0000256" key="10">
    <source>
        <dbReference type="PIRSR" id="PIRSR604723-51"/>
    </source>
</evidence>
<sequence>MTEEQPPVSTTHIQQFMQRRLTALQKRNLLRTLPLLEHGNEPRIELAGRSLLNLSSNNYLGLATDPALRDAAIEATRRDGCSSGSSRLIAGNSVAYQQLEQRLARFIGQERALLFTSGYSANIGVITALAGPQDVILGDALNHASIIDGCRLSGATYKTYPHCDTAALAKLLAALDLEGKKGVRLVVTETVFSMDGDLAPLEDIARLCHTHNALLIIDEAHATGCFGPGGRGLAAHLGITPYVTVAVHTLSKALGGFGAFVTGSELVYQYLLNVARPFLFTTALPPATIAAAQAALDLIEQDPTRITELQRKAAFLRTHLKALGFHTLQSETHIIPLLVGESTTALRMAELLREHGLYAVAIRPPTVPMGQARIRLSVMATHTQQDLLFAVNILEKVGKQLKLLQERICGE</sequence>
<dbReference type="SUPFAM" id="SSF53383">
    <property type="entry name" value="PLP-dependent transferases"/>
    <property type="match status" value="1"/>
</dbReference>
<evidence type="ECO:0000256" key="9">
    <source>
        <dbReference type="ARBA" id="ARBA00047715"/>
    </source>
</evidence>
<organism evidence="13">
    <name type="scientific">Thermosporothrix sp. COM3</name>
    <dbReference type="NCBI Taxonomy" id="2490863"/>
    <lineage>
        <taxon>Bacteria</taxon>
        <taxon>Bacillati</taxon>
        <taxon>Chloroflexota</taxon>
        <taxon>Ktedonobacteria</taxon>
        <taxon>Ktedonobacterales</taxon>
        <taxon>Thermosporotrichaceae</taxon>
        <taxon>Thermosporothrix</taxon>
    </lineage>
</organism>
<evidence type="ECO:0000259" key="12">
    <source>
        <dbReference type="Pfam" id="PF00155"/>
    </source>
</evidence>
<dbReference type="InterPro" id="IPR004839">
    <property type="entry name" value="Aminotransferase_I/II_large"/>
</dbReference>
<protein>
    <recommendedName>
        <fullName evidence="11">8-amino-7-ketopelargonate synthase</fullName>
        <ecNumber evidence="11">2.3.1.47</ecNumber>
    </recommendedName>
</protein>